<organism evidence="8 9">
    <name type="scientific">Gemmobacter lutimaris</name>
    <dbReference type="NCBI Taxonomy" id="2306023"/>
    <lineage>
        <taxon>Bacteria</taxon>
        <taxon>Pseudomonadati</taxon>
        <taxon>Pseudomonadota</taxon>
        <taxon>Alphaproteobacteria</taxon>
        <taxon>Rhodobacterales</taxon>
        <taxon>Paracoccaceae</taxon>
        <taxon>Gemmobacter</taxon>
    </lineage>
</organism>
<feature type="transmembrane region" description="Helical" evidence="7">
    <location>
        <begin position="118"/>
        <end position="135"/>
    </location>
</feature>
<dbReference type="InterPro" id="IPR050833">
    <property type="entry name" value="Poly_Biosynth_Transport"/>
</dbReference>
<dbReference type="AlphaFoldDB" id="A0A398BZA0"/>
<feature type="transmembrane region" description="Helical" evidence="7">
    <location>
        <begin position="49"/>
        <end position="72"/>
    </location>
</feature>
<evidence type="ECO:0000256" key="6">
    <source>
        <dbReference type="ARBA" id="ARBA00023136"/>
    </source>
</evidence>
<keyword evidence="6 7" id="KW-0472">Membrane</keyword>
<dbReference type="OrthoDB" id="7605542at2"/>
<dbReference type="Pfam" id="PF13440">
    <property type="entry name" value="Polysacc_synt_3"/>
    <property type="match status" value="1"/>
</dbReference>
<feature type="transmembrane region" description="Helical" evidence="7">
    <location>
        <begin position="147"/>
        <end position="173"/>
    </location>
</feature>
<proteinExistence type="inferred from homology"/>
<comment type="similarity">
    <text evidence="2">Belongs to the polysaccharide synthase family.</text>
</comment>
<reference evidence="8 9" key="1">
    <citation type="submission" date="2018-09" db="EMBL/GenBank/DDBJ databases">
        <title>Gemmobacter lutimaris sp. nov., a marine bacterium isolated from tidal flat.</title>
        <authorList>
            <person name="Lee D.W."/>
            <person name="Yoo Y."/>
            <person name="Kim J.-J."/>
            <person name="Kim B.S."/>
        </authorList>
    </citation>
    <scope>NUCLEOTIDE SEQUENCE [LARGE SCALE GENOMIC DNA]</scope>
    <source>
        <strain evidence="8 9">YJ-T1-11</strain>
    </source>
</reference>
<keyword evidence="3" id="KW-1003">Cell membrane</keyword>
<evidence type="ECO:0000256" key="3">
    <source>
        <dbReference type="ARBA" id="ARBA00022475"/>
    </source>
</evidence>
<comment type="caution">
    <text evidence="8">The sequence shown here is derived from an EMBL/GenBank/DDBJ whole genome shotgun (WGS) entry which is preliminary data.</text>
</comment>
<evidence type="ECO:0000313" key="8">
    <source>
        <dbReference type="EMBL" id="RID92556.1"/>
    </source>
</evidence>
<dbReference type="RefSeq" id="WP_119134230.1">
    <property type="nucleotide sequence ID" value="NZ_QXXQ01000003.1"/>
</dbReference>
<dbReference type="Proteomes" id="UP000266649">
    <property type="component" value="Unassembled WGS sequence"/>
</dbReference>
<sequence length="445" mass="47712">MTEAARSSLFARVMRGSALTAGSYAITQALRLASNLILTRLLFPEAFGLMALVSVFLVGLAMFSDVGIGPAISRSPRGDDPAFLDTAWSLQVGRGLILWLATCALAWPAARFYEAPDLAALLPAAGLTLLIAGFNPTRIETANRHLLIGRLTALDLTAQSVGIVAMVVLALIWPSVWALVLGAMVGSVAKLALTHFLLPGPRNHLRWEPEAGRELIHFGKWIFLSTACGFLLSQGDKAILGAFLRLDELGVYNIGYFLASFPVLLAGAVTSRILIPIYRDQHPAAAPQNFARLRRLRFGLTGGILTLLAVMAFAGQPLVHVLYDARYAQAGIIVVMIACAQMPLVVGMTYDQSALAAGDARSYFWVMAARAAAQSGAFLAGAAYWGLGGALAGQALAYLAMHPLLVWLARRHRAWDALHDVVFFSLAAALALAALWANHAEIFWI</sequence>
<gene>
    <name evidence="8" type="ORF">D2N39_07940</name>
</gene>
<feature type="transmembrane region" description="Helical" evidence="7">
    <location>
        <begin position="362"/>
        <end position="385"/>
    </location>
</feature>
<feature type="transmembrane region" description="Helical" evidence="7">
    <location>
        <begin position="296"/>
        <end position="315"/>
    </location>
</feature>
<evidence type="ECO:0000256" key="1">
    <source>
        <dbReference type="ARBA" id="ARBA00004651"/>
    </source>
</evidence>
<comment type="subcellular location">
    <subcellularLocation>
        <location evidence="1">Cell membrane</location>
        <topology evidence="1">Multi-pass membrane protein</topology>
    </subcellularLocation>
</comment>
<protein>
    <submittedName>
        <fullName evidence="8">Polysaccharide biosynthesis protein</fullName>
    </submittedName>
</protein>
<dbReference type="GO" id="GO:0005886">
    <property type="term" value="C:plasma membrane"/>
    <property type="evidence" value="ECO:0007669"/>
    <property type="project" value="UniProtKB-SubCell"/>
</dbReference>
<dbReference type="EMBL" id="QXXQ01000003">
    <property type="protein sequence ID" value="RID92556.1"/>
    <property type="molecule type" value="Genomic_DNA"/>
</dbReference>
<evidence type="ECO:0000256" key="4">
    <source>
        <dbReference type="ARBA" id="ARBA00022692"/>
    </source>
</evidence>
<keyword evidence="4 7" id="KW-0812">Transmembrane</keyword>
<name>A0A398BZA0_9RHOB</name>
<keyword evidence="5 7" id="KW-1133">Transmembrane helix</keyword>
<evidence type="ECO:0000256" key="5">
    <source>
        <dbReference type="ARBA" id="ARBA00022989"/>
    </source>
</evidence>
<evidence type="ECO:0000313" key="9">
    <source>
        <dbReference type="Proteomes" id="UP000266649"/>
    </source>
</evidence>
<feature type="transmembrane region" description="Helical" evidence="7">
    <location>
        <begin position="421"/>
        <end position="439"/>
    </location>
</feature>
<keyword evidence="9" id="KW-1185">Reference proteome</keyword>
<feature type="transmembrane region" description="Helical" evidence="7">
    <location>
        <begin position="391"/>
        <end position="409"/>
    </location>
</feature>
<dbReference type="PANTHER" id="PTHR30250">
    <property type="entry name" value="PST FAMILY PREDICTED COLANIC ACID TRANSPORTER"/>
    <property type="match status" value="1"/>
</dbReference>
<accession>A0A398BZA0</accession>
<dbReference type="PANTHER" id="PTHR30250:SF10">
    <property type="entry name" value="LIPOPOLYSACCHARIDE BIOSYNTHESIS PROTEIN WZXC"/>
    <property type="match status" value="1"/>
</dbReference>
<evidence type="ECO:0000256" key="2">
    <source>
        <dbReference type="ARBA" id="ARBA00007430"/>
    </source>
</evidence>
<feature type="transmembrane region" description="Helical" evidence="7">
    <location>
        <begin position="327"/>
        <end position="350"/>
    </location>
</feature>
<feature type="transmembrane region" description="Helical" evidence="7">
    <location>
        <begin position="254"/>
        <end position="275"/>
    </location>
</feature>
<evidence type="ECO:0000256" key="7">
    <source>
        <dbReference type="SAM" id="Phobius"/>
    </source>
</evidence>